<dbReference type="AlphaFoldDB" id="A0A7S3JNV3"/>
<gene>
    <name evidence="2" type="ORF">ALAG00032_LOCUS785</name>
</gene>
<dbReference type="EMBL" id="HBIJ01001047">
    <property type="protein sequence ID" value="CAE0360056.1"/>
    <property type="molecule type" value="Transcribed_RNA"/>
</dbReference>
<organism evidence="2">
    <name type="scientific">Aureoumbra lagunensis</name>
    <dbReference type="NCBI Taxonomy" id="44058"/>
    <lineage>
        <taxon>Eukaryota</taxon>
        <taxon>Sar</taxon>
        <taxon>Stramenopiles</taxon>
        <taxon>Ochrophyta</taxon>
        <taxon>Pelagophyceae</taxon>
        <taxon>Pelagomonadales</taxon>
        <taxon>Aureoumbra</taxon>
    </lineage>
</organism>
<proteinExistence type="predicted"/>
<reference evidence="2" key="1">
    <citation type="submission" date="2021-01" db="EMBL/GenBank/DDBJ databases">
        <authorList>
            <person name="Corre E."/>
            <person name="Pelletier E."/>
            <person name="Niang G."/>
            <person name="Scheremetjew M."/>
            <person name="Finn R."/>
            <person name="Kale V."/>
            <person name="Holt S."/>
            <person name="Cochrane G."/>
            <person name="Meng A."/>
            <person name="Brown T."/>
            <person name="Cohen L."/>
        </authorList>
    </citation>
    <scope>NUCLEOTIDE SEQUENCE</scope>
    <source>
        <strain evidence="2">CCMP1510</strain>
    </source>
</reference>
<evidence type="ECO:0000313" key="2">
    <source>
        <dbReference type="EMBL" id="CAE0360056.1"/>
    </source>
</evidence>
<evidence type="ECO:0000256" key="1">
    <source>
        <dbReference type="SAM" id="MobiDB-lite"/>
    </source>
</evidence>
<sequence length="347" mass="39268">MVSSSILARSNGCCTIMTDLKIDQATNARNIDDLLESFAGPPRSDRKQEIYLRSQLEKPKPTEDAERYQQMVQDYERLRARNWTNKMKLFIQTFGPDPFKSDSDLSAEFVAKKNLHRMLCIIHDESSLVAKRLCRKSAELHFAYNDVVRAGEHIWENAKQEVAIAEVRLNQQSTTSSGVAEAAQVRDDLAKARLVQDSLQGIGLVEKAVHCANAWWMENVSPENERHLVSATDALMSHCYAKLHEKQGAQIFDNRVNMFVSLVTAVYGKAVAAQWEATMKSTVYRKLNDLGDPQHKSDKLALQYCTTTAVMEAAEAVDAQREVTNSSSDEFSSDEIVRESKRRKQEY</sequence>
<feature type="region of interest" description="Disordered" evidence="1">
    <location>
        <begin position="320"/>
        <end position="347"/>
    </location>
</feature>
<protein>
    <submittedName>
        <fullName evidence="2">Uncharacterized protein</fullName>
    </submittedName>
</protein>
<name>A0A7S3JNV3_9STRA</name>
<feature type="compositionally biased region" description="Basic and acidic residues" evidence="1">
    <location>
        <begin position="335"/>
        <end position="347"/>
    </location>
</feature>
<accession>A0A7S3JNV3</accession>